<dbReference type="InterPro" id="IPR003018">
    <property type="entry name" value="GAF"/>
</dbReference>
<sequence>MSEGRTGVETASRAAAVRATRLLETGPEEAFDRLCVLGKSLLDVPMTYMTVVDEVRSFLKGAPDSAALCGPDGTFEAPAREAACQLVVDSGVEVVAPDTAADPRLRDLIQIKAFGARAWLGVPVLDPDGYVLGNLCAMDVQVRDWTAAEVAAIRTLAAAANDTIGLRLAAQDLAHYAEESAELAEILQQSLLPAHAPRVPGMEIATRFIPGGTGVDVLGDFYDVVPLVGGGFGVVIGDVCGKGAAAARTTALARSAVRTAALSEPDPGAVLDTVNEVLLSWFGAGRSFVTAVYATFARTGAGWSVRIAGAGHPPGFVRRDDGTVEQRPGGGRVLGLTADHPTAIDTVELAPGDALVLYTDGITEARDPAGAQFEEDGVARSLAAQDGADAEALAGTLVTAAARHHARATNDDDAAVVVLRVEP</sequence>
<feature type="domain" description="GAF" evidence="2">
    <location>
        <begin position="26"/>
        <end position="174"/>
    </location>
</feature>
<name>A0ABS8PH21_9PSEU</name>
<proteinExistence type="predicted"/>
<dbReference type="SUPFAM" id="SSF55781">
    <property type="entry name" value="GAF domain-like"/>
    <property type="match status" value="1"/>
</dbReference>
<evidence type="ECO:0000256" key="1">
    <source>
        <dbReference type="ARBA" id="ARBA00022801"/>
    </source>
</evidence>
<reference evidence="4 5" key="1">
    <citation type="submission" date="2021-11" db="EMBL/GenBank/DDBJ databases">
        <title>Draft genome sequence of Actinomycetospora sp. SF1 isolated from the rhizosphere soil.</title>
        <authorList>
            <person name="Duangmal K."/>
            <person name="Chantavorakit T."/>
        </authorList>
    </citation>
    <scope>NUCLEOTIDE SEQUENCE [LARGE SCALE GENOMIC DNA]</scope>
    <source>
        <strain evidence="4 5">TBRC 5722</strain>
    </source>
</reference>
<comment type="caution">
    <text evidence="4">The sequence shown here is derived from an EMBL/GenBank/DDBJ whole genome shotgun (WGS) entry which is preliminary data.</text>
</comment>
<dbReference type="SUPFAM" id="SSF81606">
    <property type="entry name" value="PP2C-like"/>
    <property type="match status" value="1"/>
</dbReference>
<dbReference type="InterPro" id="IPR052016">
    <property type="entry name" value="Bact_Sigma-Reg"/>
</dbReference>
<keyword evidence="1" id="KW-0378">Hydrolase</keyword>
<dbReference type="SMART" id="SM00331">
    <property type="entry name" value="PP2C_SIG"/>
    <property type="match status" value="1"/>
</dbReference>
<evidence type="ECO:0000313" key="4">
    <source>
        <dbReference type="EMBL" id="MCD2197556.1"/>
    </source>
</evidence>
<organism evidence="4 5">
    <name type="scientific">Actinomycetospora endophytica</name>
    <dbReference type="NCBI Taxonomy" id="2291215"/>
    <lineage>
        <taxon>Bacteria</taxon>
        <taxon>Bacillati</taxon>
        <taxon>Actinomycetota</taxon>
        <taxon>Actinomycetes</taxon>
        <taxon>Pseudonocardiales</taxon>
        <taxon>Pseudonocardiaceae</taxon>
        <taxon>Actinomycetospora</taxon>
    </lineage>
</organism>
<dbReference type="EMBL" id="JAJNDB010000008">
    <property type="protein sequence ID" value="MCD2197556.1"/>
    <property type="molecule type" value="Genomic_DNA"/>
</dbReference>
<accession>A0ABS8PH21</accession>
<dbReference type="Gene3D" id="3.30.450.40">
    <property type="match status" value="1"/>
</dbReference>
<dbReference type="Pfam" id="PF01590">
    <property type="entry name" value="GAF"/>
    <property type="match status" value="1"/>
</dbReference>
<dbReference type="RefSeq" id="WP_230739674.1">
    <property type="nucleotide sequence ID" value="NZ_JAJNDB010000008.1"/>
</dbReference>
<dbReference type="InterPro" id="IPR036457">
    <property type="entry name" value="PPM-type-like_dom_sf"/>
</dbReference>
<dbReference type="InterPro" id="IPR029016">
    <property type="entry name" value="GAF-like_dom_sf"/>
</dbReference>
<dbReference type="PANTHER" id="PTHR43156">
    <property type="entry name" value="STAGE II SPORULATION PROTEIN E-RELATED"/>
    <property type="match status" value="1"/>
</dbReference>
<dbReference type="Gene3D" id="3.60.40.10">
    <property type="entry name" value="PPM-type phosphatase domain"/>
    <property type="match status" value="1"/>
</dbReference>
<dbReference type="Proteomes" id="UP001199469">
    <property type="component" value="Unassembled WGS sequence"/>
</dbReference>
<keyword evidence="5" id="KW-1185">Reference proteome</keyword>
<evidence type="ECO:0000313" key="5">
    <source>
        <dbReference type="Proteomes" id="UP001199469"/>
    </source>
</evidence>
<dbReference type="InterPro" id="IPR001932">
    <property type="entry name" value="PPM-type_phosphatase-like_dom"/>
</dbReference>
<evidence type="ECO:0000259" key="2">
    <source>
        <dbReference type="SMART" id="SM00065"/>
    </source>
</evidence>
<dbReference type="Pfam" id="PF07228">
    <property type="entry name" value="SpoIIE"/>
    <property type="match status" value="1"/>
</dbReference>
<evidence type="ECO:0000259" key="3">
    <source>
        <dbReference type="SMART" id="SM00331"/>
    </source>
</evidence>
<feature type="domain" description="PPM-type phosphatase" evidence="3">
    <location>
        <begin position="199"/>
        <end position="421"/>
    </location>
</feature>
<gene>
    <name evidence="4" type="ORF">LQ327_29720</name>
</gene>
<protein>
    <submittedName>
        <fullName evidence="4">SpoIIE family protein phosphatase</fullName>
    </submittedName>
</protein>
<dbReference type="SMART" id="SM00065">
    <property type="entry name" value="GAF"/>
    <property type="match status" value="1"/>
</dbReference>
<dbReference type="PANTHER" id="PTHR43156:SF2">
    <property type="entry name" value="STAGE II SPORULATION PROTEIN E"/>
    <property type="match status" value="1"/>
</dbReference>